<protein>
    <submittedName>
        <fullName evidence="4">Perphorin-2</fullName>
    </submittedName>
</protein>
<accession>A0A2J8A3J0</accession>
<gene>
    <name evidence="4" type="ORF">TSOC_006496</name>
</gene>
<evidence type="ECO:0000256" key="2">
    <source>
        <dbReference type="SAM" id="SignalP"/>
    </source>
</evidence>
<dbReference type="EMBL" id="PGGS01000199">
    <property type="protein sequence ID" value="PNH07073.1"/>
    <property type="molecule type" value="Genomic_DNA"/>
</dbReference>
<dbReference type="OrthoDB" id="527118at2759"/>
<name>A0A2J8A3J0_9CHLO</name>
<proteinExistence type="predicted"/>
<feature type="signal peptide" evidence="2">
    <location>
        <begin position="1"/>
        <end position="26"/>
    </location>
</feature>
<evidence type="ECO:0000256" key="1">
    <source>
        <dbReference type="SAM" id="MobiDB-lite"/>
    </source>
</evidence>
<feature type="chain" id="PRO_5014408085" evidence="2">
    <location>
        <begin position="27"/>
        <end position="394"/>
    </location>
</feature>
<keyword evidence="2" id="KW-0732">Signal</keyword>
<feature type="region of interest" description="Disordered" evidence="1">
    <location>
        <begin position="197"/>
        <end position="237"/>
    </location>
</feature>
<sequence length="394" mass="42385">METGRRMRSLVLLAVLCAAMVASARARRSMLQTQSHGEFPNYPCTSDPSVSPYRLEGAYTTSPSANGVRVCFTGAPVQPCPSGNKCCSQADFYKLELRVRPTCRRAIRSVTVNGLPAPLPTFEQYGSANDKALFKMPRMNLTTANVTGAKICITLRDPCPNMQALCPEGDGRCMYAIGQSGSCKCCPVNTLGIFPPPPPPSPPPPPPPSPAPPSPSPPGGPQPPQPPDRTPAKRQPPPPSFGGFPFCKCDTTPASMPFTLAGAPSLSRSASGQNLYCFTLNSAACADPDSPCCASTLLKVEWYSYDTCRGSVRAFIDRMSYPVTWDKGGTFRLTKLNYTPADIAGKPKQLCIELRRDGPCDTIDKFCRGGRCIYSLFDTATRSCCPTTTTPWAR</sequence>
<feature type="domain" description="Pherophorin" evidence="3">
    <location>
        <begin position="39"/>
        <end position="187"/>
    </location>
</feature>
<comment type="caution">
    <text evidence="4">The sequence shown here is derived from an EMBL/GenBank/DDBJ whole genome shotgun (WGS) entry which is preliminary data.</text>
</comment>
<dbReference type="Proteomes" id="UP000236333">
    <property type="component" value="Unassembled WGS sequence"/>
</dbReference>
<evidence type="ECO:0000313" key="5">
    <source>
        <dbReference type="Proteomes" id="UP000236333"/>
    </source>
</evidence>
<dbReference type="Pfam" id="PF12499">
    <property type="entry name" value="DUF3707"/>
    <property type="match status" value="2"/>
</dbReference>
<feature type="domain" description="Pherophorin" evidence="3">
    <location>
        <begin position="244"/>
        <end position="386"/>
    </location>
</feature>
<evidence type="ECO:0000313" key="4">
    <source>
        <dbReference type="EMBL" id="PNH07073.1"/>
    </source>
</evidence>
<dbReference type="AlphaFoldDB" id="A0A2J8A3J0"/>
<reference evidence="4 5" key="1">
    <citation type="journal article" date="2017" name="Mol. Biol. Evol.">
        <title>The 4-celled Tetrabaena socialis nuclear genome reveals the essential components for genetic control of cell number at the origin of multicellularity in the volvocine lineage.</title>
        <authorList>
            <person name="Featherston J."/>
            <person name="Arakaki Y."/>
            <person name="Hanschen E.R."/>
            <person name="Ferris P.J."/>
            <person name="Michod R.E."/>
            <person name="Olson B.J.S.C."/>
            <person name="Nozaki H."/>
            <person name="Durand P.M."/>
        </authorList>
    </citation>
    <scope>NUCLEOTIDE SEQUENCE [LARGE SCALE GENOMIC DNA]</scope>
    <source>
        <strain evidence="4 5">NIES-571</strain>
    </source>
</reference>
<evidence type="ECO:0000259" key="3">
    <source>
        <dbReference type="Pfam" id="PF12499"/>
    </source>
</evidence>
<dbReference type="InterPro" id="IPR024616">
    <property type="entry name" value="Pherophorin"/>
</dbReference>
<keyword evidence="5" id="KW-1185">Reference proteome</keyword>
<organism evidence="4 5">
    <name type="scientific">Tetrabaena socialis</name>
    <dbReference type="NCBI Taxonomy" id="47790"/>
    <lineage>
        <taxon>Eukaryota</taxon>
        <taxon>Viridiplantae</taxon>
        <taxon>Chlorophyta</taxon>
        <taxon>core chlorophytes</taxon>
        <taxon>Chlorophyceae</taxon>
        <taxon>CS clade</taxon>
        <taxon>Chlamydomonadales</taxon>
        <taxon>Tetrabaenaceae</taxon>
        <taxon>Tetrabaena</taxon>
    </lineage>
</organism>